<keyword evidence="6" id="KW-1185">Reference proteome</keyword>
<keyword evidence="1" id="KW-0547">Nucleotide-binding</keyword>
<evidence type="ECO:0000256" key="3">
    <source>
        <dbReference type="SAM" id="Coils"/>
    </source>
</evidence>
<comment type="caution">
    <text evidence="5">The sequence shown here is derived from an EMBL/GenBank/DDBJ whole genome shotgun (WGS) entry which is preliminary data.</text>
</comment>
<dbReference type="AlphaFoldDB" id="A0A8J2NTK2"/>
<organism evidence="5 6">
    <name type="scientific">Allacma fusca</name>
    <dbReference type="NCBI Taxonomy" id="39272"/>
    <lineage>
        <taxon>Eukaryota</taxon>
        <taxon>Metazoa</taxon>
        <taxon>Ecdysozoa</taxon>
        <taxon>Arthropoda</taxon>
        <taxon>Hexapoda</taxon>
        <taxon>Collembola</taxon>
        <taxon>Symphypleona</taxon>
        <taxon>Sminthuridae</taxon>
        <taxon>Allacma</taxon>
    </lineage>
</organism>
<dbReference type="PROSITE" id="PS51719">
    <property type="entry name" value="G_SEPTIN"/>
    <property type="match status" value="1"/>
</dbReference>
<dbReference type="InterPro" id="IPR030379">
    <property type="entry name" value="G_SEPTIN_dom"/>
</dbReference>
<evidence type="ECO:0000259" key="4">
    <source>
        <dbReference type="PROSITE" id="PS51719"/>
    </source>
</evidence>
<protein>
    <recommendedName>
        <fullName evidence="4">Septin-type G domain-containing protein</fullName>
    </recommendedName>
</protein>
<proteinExistence type="predicted"/>
<sequence length="215" mass="25071">MLESMLRLWKLKSGDFKSIIKYIDDQFEKFFHGERGLNRRNIADNRVHCCFYFISPFGHGLKPFDIEFMKQLHNKVNIVPVISKADVLTKKEVADLKTRVTKEITANGIKVYSLPDVDEDEDEDYKDEVRQLKEAMPFAVSGSTTFIEAKGKKVRGRLYPWGVVEIENPEHSDFVKLRTMLITHMQDLQEEKEAELKKMQEIMAKMQAEMSVHKV</sequence>
<dbReference type="GO" id="GO:0005525">
    <property type="term" value="F:GTP binding"/>
    <property type="evidence" value="ECO:0007669"/>
    <property type="project" value="InterPro"/>
</dbReference>
<dbReference type="OrthoDB" id="416553at2759"/>
<name>A0A8J2NTK2_9HEXA</name>
<dbReference type="EMBL" id="CAJVCH010019807">
    <property type="protein sequence ID" value="CAG7687650.1"/>
    <property type="molecule type" value="Genomic_DNA"/>
</dbReference>
<feature type="coiled-coil region" evidence="3">
    <location>
        <begin position="182"/>
        <end position="209"/>
    </location>
</feature>
<keyword evidence="2" id="KW-0342">GTP-binding</keyword>
<feature type="domain" description="Septin-type G" evidence="4">
    <location>
        <begin position="1"/>
        <end position="207"/>
    </location>
</feature>
<evidence type="ECO:0000256" key="1">
    <source>
        <dbReference type="ARBA" id="ARBA00022741"/>
    </source>
</evidence>
<evidence type="ECO:0000313" key="6">
    <source>
        <dbReference type="Proteomes" id="UP000708208"/>
    </source>
</evidence>
<reference evidence="5" key="1">
    <citation type="submission" date="2021-06" db="EMBL/GenBank/DDBJ databases">
        <authorList>
            <person name="Hodson N. C."/>
            <person name="Mongue J. A."/>
            <person name="Jaron S. K."/>
        </authorList>
    </citation>
    <scope>NUCLEOTIDE SEQUENCE</scope>
</reference>
<evidence type="ECO:0000313" key="5">
    <source>
        <dbReference type="EMBL" id="CAG7687650.1"/>
    </source>
</evidence>
<accession>A0A8J2NTK2</accession>
<dbReference type="InterPro" id="IPR016491">
    <property type="entry name" value="Septin"/>
</dbReference>
<dbReference type="Pfam" id="PF00735">
    <property type="entry name" value="Septin"/>
    <property type="match status" value="1"/>
</dbReference>
<dbReference type="Proteomes" id="UP000708208">
    <property type="component" value="Unassembled WGS sequence"/>
</dbReference>
<dbReference type="PANTHER" id="PTHR18884">
    <property type="entry name" value="SEPTIN"/>
    <property type="match status" value="1"/>
</dbReference>
<dbReference type="PIRSF" id="PIRSF006698">
    <property type="entry name" value="Septin"/>
    <property type="match status" value="1"/>
</dbReference>
<evidence type="ECO:0000256" key="2">
    <source>
        <dbReference type="ARBA" id="ARBA00023134"/>
    </source>
</evidence>
<keyword evidence="3" id="KW-0175">Coiled coil</keyword>
<gene>
    <name evidence="5" type="ORF">AFUS01_LOCUS3310</name>
</gene>